<comment type="caution">
    <text evidence="2">The sequence shown here is derived from an EMBL/GenBank/DDBJ whole genome shotgun (WGS) entry which is preliminary data.</text>
</comment>
<evidence type="ECO:0008006" key="4">
    <source>
        <dbReference type="Google" id="ProtNLM"/>
    </source>
</evidence>
<proteinExistence type="predicted"/>
<name>A0A226DGY3_FOLCA</name>
<keyword evidence="3" id="KW-1185">Reference proteome</keyword>
<feature type="chain" id="PRO_5012985565" description="EB domain-containing protein" evidence="1">
    <location>
        <begin position="21"/>
        <end position="143"/>
    </location>
</feature>
<gene>
    <name evidence="2" type="ORF">Fcan01_20953</name>
</gene>
<dbReference type="AlphaFoldDB" id="A0A226DGY3"/>
<protein>
    <recommendedName>
        <fullName evidence="4">EB domain-containing protein</fullName>
    </recommendedName>
</protein>
<dbReference type="EMBL" id="LNIX01000019">
    <property type="protein sequence ID" value="OXA44410.1"/>
    <property type="molecule type" value="Genomic_DNA"/>
</dbReference>
<evidence type="ECO:0000313" key="3">
    <source>
        <dbReference type="Proteomes" id="UP000198287"/>
    </source>
</evidence>
<dbReference type="Proteomes" id="UP000198287">
    <property type="component" value="Unassembled WGS sequence"/>
</dbReference>
<accession>A0A226DGY3</accession>
<feature type="signal peptide" evidence="1">
    <location>
        <begin position="1"/>
        <end position="20"/>
    </location>
</feature>
<sequence>MKCFAVRVIIVISIVFATYAAVGTRQYGENCVNSLIAGLGFGKESETCNWDNNLVCLGSKCACNPAGFVYQNGLLGVDVLGGGCRLRANFPCSFSKTACVVNSKCNTVCLCDTGYQMDRFGKCVSAGGDGIDININVLSGSKV</sequence>
<keyword evidence="1" id="KW-0732">Signal</keyword>
<reference evidence="2 3" key="1">
    <citation type="submission" date="2015-12" db="EMBL/GenBank/DDBJ databases">
        <title>The genome of Folsomia candida.</title>
        <authorList>
            <person name="Faddeeva A."/>
            <person name="Derks M.F."/>
            <person name="Anvar Y."/>
            <person name="Smit S."/>
            <person name="Van Straalen N."/>
            <person name="Roelofs D."/>
        </authorList>
    </citation>
    <scope>NUCLEOTIDE SEQUENCE [LARGE SCALE GENOMIC DNA]</scope>
    <source>
        <strain evidence="2 3">VU population</strain>
        <tissue evidence="2">Whole body</tissue>
    </source>
</reference>
<evidence type="ECO:0000313" key="2">
    <source>
        <dbReference type="EMBL" id="OXA44410.1"/>
    </source>
</evidence>
<evidence type="ECO:0000256" key="1">
    <source>
        <dbReference type="SAM" id="SignalP"/>
    </source>
</evidence>
<dbReference type="OMA" id="ESETCNW"/>
<organism evidence="2 3">
    <name type="scientific">Folsomia candida</name>
    <name type="common">Springtail</name>
    <dbReference type="NCBI Taxonomy" id="158441"/>
    <lineage>
        <taxon>Eukaryota</taxon>
        <taxon>Metazoa</taxon>
        <taxon>Ecdysozoa</taxon>
        <taxon>Arthropoda</taxon>
        <taxon>Hexapoda</taxon>
        <taxon>Collembola</taxon>
        <taxon>Entomobryomorpha</taxon>
        <taxon>Isotomoidea</taxon>
        <taxon>Isotomidae</taxon>
        <taxon>Proisotominae</taxon>
        <taxon>Folsomia</taxon>
    </lineage>
</organism>